<dbReference type="EMBL" id="PYLZ01000005">
    <property type="protein sequence ID" value="PSW24598.1"/>
    <property type="molecule type" value="Genomic_DNA"/>
</dbReference>
<dbReference type="PANTHER" id="PTHR41521:SF4">
    <property type="entry name" value="BLR0684 PROTEIN"/>
    <property type="match status" value="1"/>
</dbReference>
<sequence>MTAYFILTYDIADPEQYAKYNPGSNELTGSTIAKHGGALLAATNEGLQLDGHDADIKVVLQFPSRSAAQAWIDDPDYAPAKAIRLASTKNLNAFIVDKL</sequence>
<dbReference type="AlphaFoldDB" id="A0A0J8V5C6"/>
<feature type="domain" description="DUF1330" evidence="1">
    <location>
        <begin position="2"/>
        <end position="97"/>
    </location>
</feature>
<dbReference type="Proteomes" id="UP000240481">
    <property type="component" value="Unassembled WGS sequence"/>
</dbReference>
<comment type="caution">
    <text evidence="2">The sequence shown here is derived from an EMBL/GenBank/DDBJ whole genome shotgun (WGS) entry which is preliminary data.</text>
</comment>
<dbReference type="Gene3D" id="3.30.70.100">
    <property type="match status" value="1"/>
</dbReference>
<reference evidence="2 3" key="1">
    <citation type="submission" date="2018-01" db="EMBL/GenBank/DDBJ databases">
        <title>Whole genome sequencing of Histamine producing bacteria.</title>
        <authorList>
            <person name="Butler K."/>
        </authorList>
    </citation>
    <scope>NUCLEOTIDE SEQUENCE [LARGE SCALE GENOMIC DNA]</scope>
    <source>
        <strain evidence="2 3">DSM 24669</strain>
    </source>
</reference>
<keyword evidence="3" id="KW-1185">Reference proteome</keyword>
<evidence type="ECO:0000313" key="3">
    <source>
        <dbReference type="Proteomes" id="UP000240481"/>
    </source>
</evidence>
<organism evidence="2 3">
    <name type="scientific">Photobacterium swingsii</name>
    <dbReference type="NCBI Taxonomy" id="680026"/>
    <lineage>
        <taxon>Bacteria</taxon>
        <taxon>Pseudomonadati</taxon>
        <taxon>Pseudomonadota</taxon>
        <taxon>Gammaproteobacteria</taxon>
        <taxon>Vibrionales</taxon>
        <taxon>Vibrionaceae</taxon>
        <taxon>Photobacterium</taxon>
    </lineage>
</organism>
<dbReference type="SUPFAM" id="SSF54909">
    <property type="entry name" value="Dimeric alpha+beta barrel"/>
    <property type="match status" value="1"/>
</dbReference>
<dbReference type="OrthoDB" id="9806380at2"/>
<dbReference type="Pfam" id="PF07045">
    <property type="entry name" value="DUF1330"/>
    <property type="match status" value="1"/>
</dbReference>
<protein>
    <submittedName>
        <fullName evidence="2">DUF1330 domain-containing protein</fullName>
    </submittedName>
</protein>
<evidence type="ECO:0000259" key="1">
    <source>
        <dbReference type="Pfam" id="PF07045"/>
    </source>
</evidence>
<dbReference type="InterPro" id="IPR010753">
    <property type="entry name" value="DUF1330"/>
</dbReference>
<gene>
    <name evidence="2" type="ORF">C9I94_11245</name>
</gene>
<proteinExistence type="predicted"/>
<dbReference type="PANTHER" id="PTHR41521">
    <property type="match status" value="1"/>
</dbReference>
<accession>A0A0J8V5C6</accession>
<name>A0A0J8V5C6_9GAMM</name>
<evidence type="ECO:0000313" key="2">
    <source>
        <dbReference type="EMBL" id="PSW24598.1"/>
    </source>
</evidence>
<dbReference type="InterPro" id="IPR011008">
    <property type="entry name" value="Dimeric_a/b-barrel"/>
</dbReference>
<dbReference type="RefSeq" id="WP_048900931.1">
    <property type="nucleotide sequence ID" value="NZ_AP024853.1"/>
</dbReference>